<name>A0A1H5ZQA5_9BACT</name>
<evidence type="ECO:0000313" key="4">
    <source>
        <dbReference type="Proteomes" id="UP000236728"/>
    </source>
</evidence>
<evidence type="ECO:0000256" key="1">
    <source>
        <dbReference type="SAM" id="MobiDB-lite"/>
    </source>
</evidence>
<accession>A0A1H5ZQA5</accession>
<evidence type="ECO:0000256" key="2">
    <source>
        <dbReference type="SAM" id="SignalP"/>
    </source>
</evidence>
<proteinExistence type="predicted"/>
<keyword evidence="4" id="KW-1185">Reference proteome</keyword>
<sequence length="245" mass="25742">MKFVDAGGMKRLLAAGFVGLAAYGAGAQISVPAAPNPASAARDFRDSRYGVHLEVPAGWTLARRDGELSNFLLDVKGSPASSVVRAASSMDFNPFPHSTFGGALLYFTVQPNSDERSCEKQADASAGKSEVVGIGGMGFTHAHVEHGSECVEARDDVYTAYRKHACYRFDLEVNTFCSGSSGAQELSAGELHDIEARLAGILSTVTFSWEKSGAQEVPVSDAPVSPRTPLKSSLPDAAKGPGTDL</sequence>
<dbReference type="OrthoDB" id="119167at2"/>
<feature type="chain" id="PRO_5009291820" evidence="2">
    <location>
        <begin position="28"/>
        <end position="245"/>
    </location>
</feature>
<feature type="region of interest" description="Disordered" evidence="1">
    <location>
        <begin position="214"/>
        <end position="245"/>
    </location>
</feature>
<reference evidence="3 4" key="1">
    <citation type="submission" date="2016-10" db="EMBL/GenBank/DDBJ databases">
        <authorList>
            <person name="de Groot N.N."/>
        </authorList>
    </citation>
    <scope>NUCLEOTIDE SEQUENCE [LARGE SCALE GENOMIC DNA]</scope>
    <source>
        <strain evidence="3 4">DSM 22489</strain>
    </source>
</reference>
<organism evidence="3 4">
    <name type="scientific">Bryocella elongata</name>
    <dbReference type="NCBI Taxonomy" id="863522"/>
    <lineage>
        <taxon>Bacteria</taxon>
        <taxon>Pseudomonadati</taxon>
        <taxon>Acidobacteriota</taxon>
        <taxon>Terriglobia</taxon>
        <taxon>Terriglobales</taxon>
        <taxon>Acidobacteriaceae</taxon>
        <taxon>Bryocella</taxon>
    </lineage>
</organism>
<dbReference type="EMBL" id="FNVA01000004">
    <property type="protein sequence ID" value="SEG38372.1"/>
    <property type="molecule type" value="Genomic_DNA"/>
</dbReference>
<dbReference type="RefSeq" id="WP_146072148.1">
    <property type="nucleotide sequence ID" value="NZ_FNVA01000004.1"/>
</dbReference>
<dbReference type="AlphaFoldDB" id="A0A1H5ZQA5"/>
<protein>
    <submittedName>
        <fullName evidence="3">Uncharacterized protein</fullName>
    </submittedName>
</protein>
<feature type="signal peptide" evidence="2">
    <location>
        <begin position="1"/>
        <end position="27"/>
    </location>
</feature>
<gene>
    <name evidence="3" type="ORF">SAMN05421819_2808</name>
</gene>
<keyword evidence="2" id="KW-0732">Signal</keyword>
<evidence type="ECO:0000313" key="3">
    <source>
        <dbReference type="EMBL" id="SEG38372.1"/>
    </source>
</evidence>
<dbReference type="Proteomes" id="UP000236728">
    <property type="component" value="Unassembled WGS sequence"/>
</dbReference>